<name>F3YBJ9_MELPT</name>
<dbReference type="AlphaFoldDB" id="F3YBJ9"/>
<dbReference type="Proteomes" id="UP000008456">
    <property type="component" value="Chromosome"/>
</dbReference>
<dbReference type="RefSeq" id="WP_013774313.1">
    <property type="nucleotide sequence ID" value="NC_015516.1"/>
</dbReference>
<reference evidence="1 2" key="1">
    <citation type="journal article" date="2011" name="J. Bacteriol.">
        <title>Complete genome sequence of Melissococcus plutonius ATCC 35311.</title>
        <authorList>
            <person name="Okumura K."/>
            <person name="Arai R."/>
            <person name="Okura M."/>
            <person name="Kirikae T."/>
            <person name="Takamatsu D."/>
            <person name="Osaki M."/>
            <person name="Miyoshi-Akiyama T."/>
        </authorList>
    </citation>
    <scope>NUCLEOTIDE SEQUENCE [LARGE SCALE GENOMIC DNA]</scope>
    <source>
        <strain evidence="2">ATCC 35311 / CIP 104052 / LMG 20360 / NCIMB 702443</strain>
    </source>
</reference>
<gene>
    <name evidence="1" type="ordered locus">MPTP_1448</name>
</gene>
<keyword evidence="2" id="KW-1185">Reference proteome</keyword>
<evidence type="ECO:0000313" key="2">
    <source>
        <dbReference type="Proteomes" id="UP000008456"/>
    </source>
</evidence>
<accession>F3YBJ9</accession>
<dbReference type="HOGENOM" id="CLU_2069462_0_0_9"/>
<dbReference type="STRING" id="940190.MPTP_1448"/>
<evidence type="ECO:0000313" key="1">
    <source>
        <dbReference type="EMBL" id="BAK21877.1"/>
    </source>
</evidence>
<protein>
    <submittedName>
        <fullName evidence="1">Prophage pi3 protein 59</fullName>
    </submittedName>
</protein>
<dbReference type="OrthoDB" id="2322628at2"/>
<reference key="2">
    <citation type="submission" date="2011-04" db="EMBL/GenBank/DDBJ databases">
        <title>Whole genome sequence of Melissococcus plutonius ATCC 35311.</title>
        <authorList>
            <person name="Okumura K."/>
            <person name="Arai R."/>
            <person name="Osaki M."/>
            <person name="Okura M."/>
            <person name="Kirikae T."/>
            <person name="Takamatsu D."/>
            <person name="Akiyama T."/>
        </authorList>
    </citation>
    <scope>NUCLEOTIDE SEQUENCE</scope>
    <source>
        <strain>ATCC 35311</strain>
    </source>
</reference>
<sequence>MTSYSDDNYSGFVAIHYIINNSQRDISIYPQQAKISTNYGEQIDDDSFSTDSWDGDLMKGTNRDGWGISPLSKLENANQLKNLRISFNANYDTDNVDDDNTHHDYDISLQLQ</sequence>
<dbReference type="EMBL" id="AP012200">
    <property type="protein sequence ID" value="BAK21877.1"/>
    <property type="molecule type" value="Genomic_DNA"/>
</dbReference>
<organism evidence="1 2">
    <name type="scientific">Melissococcus plutonius (strain ATCC 35311 / DSM 29964 / CIP 104052 / LMG 20360 / NCIMB 702443)</name>
    <dbReference type="NCBI Taxonomy" id="940190"/>
    <lineage>
        <taxon>Bacteria</taxon>
        <taxon>Bacillati</taxon>
        <taxon>Bacillota</taxon>
        <taxon>Bacilli</taxon>
        <taxon>Lactobacillales</taxon>
        <taxon>Enterococcaceae</taxon>
        <taxon>Melissococcus</taxon>
    </lineage>
</organism>
<proteinExistence type="predicted"/>
<dbReference type="KEGG" id="mps:MPTP_1448"/>